<accession>A0A834J5Z0</accession>
<dbReference type="EMBL" id="JACSDZ010000024">
    <property type="protein sequence ID" value="KAF7379621.1"/>
    <property type="molecule type" value="Genomic_DNA"/>
</dbReference>
<gene>
    <name evidence="1" type="ORF">HZH68_016569</name>
</gene>
<keyword evidence="2" id="KW-1185">Reference proteome</keyword>
<evidence type="ECO:0000313" key="1">
    <source>
        <dbReference type="EMBL" id="KAF7379621.1"/>
    </source>
</evidence>
<organism evidence="1 2">
    <name type="scientific">Vespula germanica</name>
    <name type="common">German yellow jacket</name>
    <name type="synonym">Paravespula germanica</name>
    <dbReference type="NCBI Taxonomy" id="30212"/>
    <lineage>
        <taxon>Eukaryota</taxon>
        <taxon>Metazoa</taxon>
        <taxon>Ecdysozoa</taxon>
        <taxon>Arthropoda</taxon>
        <taxon>Hexapoda</taxon>
        <taxon>Insecta</taxon>
        <taxon>Pterygota</taxon>
        <taxon>Neoptera</taxon>
        <taxon>Endopterygota</taxon>
        <taxon>Hymenoptera</taxon>
        <taxon>Apocrita</taxon>
        <taxon>Aculeata</taxon>
        <taxon>Vespoidea</taxon>
        <taxon>Vespidae</taxon>
        <taxon>Vespinae</taxon>
        <taxon>Vespula</taxon>
    </lineage>
</organism>
<proteinExistence type="predicted"/>
<sequence length="167" mass="19143">MLLVVQESKKRLCVEELPRNCGSRGQLLDCRFILEEIFAPLGDFENLSPCVDLEFFASSGDFEDISPRVDLEIFAGCRIRASINEDLMLGHPGMDHRGMDHRWIDHRENDHHLDSALSQAFDNLSPREDLEIFADLDSAFSRDFDNLSSRVDLEIFTPLRDFDNLSP</sequence>
<protein>
    <submittedName>
        <fullName evidence="1">Uncharacterized protein</fullName>
    </submittedName>
</protein>
<dbReference type="AlphaFoldDB" id="A0A834J5Z0"/>
<evidence type="ECO:0000313" key="2">
    <source>
        <dbReference type="Proteomes" id="UP000617340"/>
    </source>
</evidence>
<name>A0A834J5Z0_VESGE</name>
<comment type="caution">
    <text evidence="1">The sequence shown here is derived from an EMBL/GenBank/DDBJ whole genome shotgun (WGS) entry which is preliminary data.</text>
</comment>
<reference evidence="1" key="1">
    <citation type="journal article" date="2020" name="G3 (Bethesda)">
        <title>High-Quality Assemblies for Three Invasive Social Wasps from the &lt;i&gt;Vespula&lt;/i&gt; Genus.</title>
        <authorList>
            <person name="Harrop T.W.R."/>
            <person name="Guhlin J."/>
            <person name="McLaughlin G.M."/>
            <person name="Permina E."/>
            <person name="Stockwell P."/>
            <person name="Gilligan J."/>
            <person name="Le Lec M.F."/>
            <person name="Gruber M.A.M."/>
            <person name="Quinn O."/>
            <person name="Lovegrove M."/>
            <person name="Duncan E.J."/>
            <person name="Remnant E.J."/>
            <person name="Van Eeckhoven J."/>
            <person name="Graham B."/>
            <person name="Knapp R.A."/>
            <person name="Langford K.W."/>
            <person name="Kronenberg Z."/>
            <person name="Press M.O."/>
            <person name="Eacker S.M."/>
            <person name="Wilson-Rankin E.E."/>
            <person name="Purcell J."/>
            <person name="Lester P.J."/>
            <person name="Dearden P.K."/>
        </authorList>
    </citation>
    <scope>NUCLEOTIDE SEQUENCE</scope>
    <source>
        <strain evidence="1">Linc-1</strain>
    </source>
</reference>
<dbReference type="Proteomes" id="UP000617340">
    <property type="component" value="Unassembled WGS sequence"/>
</dbReference>